<dbReference type="PROSITE" id="PS50106">
    <property type="entry name" value="PDZ"/>
    <property type="match status" value="1"/>
</dbReference>
<dbReference type="AlphaFoldDB" id="F0SQ94"/>
<name>F0SQ94_RUBBR</name>
<feature type="signal peptide" evidence="2">
    <location>
        <begin position="1"/>
        <end position="23"/>
    </location>
</feature>
<feature type="chain" id="PRO_5003260803" evidence="2">
    <location>
        <begin position="24"/>
        <end position="351"/>
    </location>
</feature>
<evidence type="ECO:0000256" key="1">
    <source>
        <dbReference type="ARBA" id="ARBA00010541"/>
    </source>
</evidence>
<dbReference type="SUPFAM" id="SSF50494">
    <property type="entry name" value="Trypsin-like serine proteases"/>
    <property type="match status" value="1"/>
</dbReference>
<dbReference type="STRING" id="756272.Plabr_4702"/>
<feature type="domain" description="PDZ" evidence="3">
    <location>
        <begin position="255"/>
        <end position="335"/>
    </location>
</feature>
<comment type="similarity">
    <text evidence="1">Belongs to the peptidase S1C family.</text>
</comment>
<dbReference type="Gene3D" id="2.30.42.10">
    <property type="match status" value="1"/>
</dbReference>
<accession>F0SQ94</accession>
<sequence>MTRSVRRLTLSVLAVLGFSWGLAASGPEKVVSAAEVSVGRTAAEQVFPRVVKLYGAGGLKNLANYGTGILVSPDGHILTVWNHLLDTERVLAVLDNGRRLPAQFVGGAGEAGLALLKVDVKNAPYFDLSNIERRGPGTPVLGFSNMFNVAAGDEPVSLMHGVIATVSPLDARRGRFDISFDGDVYLVDAITNNPGSAGGALTTTDGKLLGLIGKELRDSRTNLWINYSIPLDGISDTIQRLIRGEVIPQERMELPVVVQEIDTAPLGFRLVPNVIARTPAYLDSVVSKSPAAEQGLQPDDLIVLINDDLIQSCNDFYEYLREAEKGDSLRITVRRDRDLKTVELIVPELPR</sequence>
<dbReference type="Proteomes" id="UP000006860">
    <property type="component" value="Chromosome"/>
</dbReference>
<dbReference type="EMBL" id="CP002546">
    <property type="protein sequence ID" value="ADY62273.1"/>
    <property type="molecule type" value="Genomic_DNA"/>
</dbReference>
<dbReference type="HOGENOM" id="CLU_798475_0_0_0"/>
<dbReference type="InterPro" id="IPR001478">
    <property type="entry name" value="PDZ"/>
</dbReference>
<dbReference type="SUPFAM" id="SSF50156">
    <property type="entry name" value="PDZ domain-like"/>
    <property type="match status" value="1"/>
</dbReference>
<dbReference type="Pfam" id="PF13180">
    <property type="entry name" value="PDZ_2"/>
    <property type="match status" value="1"/>
</dbReference>
<dbReference type="InterPro" id="IPR036034">
    <property type="entry name" value="PDZ_sf"/>
</dbReference>
<dbReference type="eggNOG" id="COG0265">
    <property type="taxonomic scope" value="Bacteria"/>
</dbReference>
<dbReference type="InterPro" id="IPR009003">
    <property type="entry name" value="Peptidase_S1_PA"/>
</dbReference>
<dbReference type="KEGG" id="pbs:Plabr_4702"/>
<evidence type="ECO:0000259" key="3">
    <source>
        <dbReference type="PROSITE" id="PS50106"/>
    </source>
</evidence>
<dbReference type="Gene3D" id="2.40.10.120">
    <property type="match status" value="1"/>
</dbReference>
<dbReference type="PANTHER" id="PTHR22939">
    <property type="entry name" value="SERINE PROTEASE FAMILY S1C HTRA-RELATED"/>
    <property type="match status" value="1"/>
</dbReference>
<keyword evidence="2" id="KW-0732">Signal</keyword>
<gene>
    <name evidence="4" type="ordered locus">Plabr_4702</name>
</gene>
<evidence type="ECO:0000313" key="5">
    <source>
        <dbReference type="Proteomes" id="UP000006860"/>
    </source>
</evidence>
<proteinExistence type="inferred from homology"/>
<evidence type="ECO:0000313" key="4">
    <source>
        <dbReference type="EMBL" id="ADY62273.1"/>
    </source>
</evidence>
<dbReference type="RefSeq" id="WP_013630977.1">
    <property type="nucleotide sequence ID" value="NC_015174.1"/>
</dbReference>
<organism evidence="4 5">
    <name type="scientific">Rubinisphaera brasiliensis (strain ATCC 49424 / DSM 5305 / JCM 21570 / IAM 15109 / NBRC 103401 / IFAM 1448)</name>
    <name type="common">Planctomyces brasiliensis</name>
    <dbReference type="NCBI Taxonomy" id="756272"/>
    <lineage>
        <taxon>Bacteria</taxon>
        <taxon>Pseudomonadati</taxon>
        <taxon>Planctomycetota</taxon>
        <taxon>Planctomycetia</taxon>
        <taxon>Planctomycetales</taxon>
        <taxon>Planctomycetaceae</taxon>
        <taxon>Rubinisphaera</taxon>
    </lineage>
</organism>
<evidence type="ECO:0000256" key="2">
    <source>
        <dbReference type="SAM" id="SignalP"/>
    </source>
</evidence>
<dbReference type="OrthoDB" id="264239at2"/>
<keyword evidence="5" id="KW-1185">Reference proteome</keyword>
<reference evidence="5" key="1">
    <citation type="submission" date="2011-02" db="EMBL/GenBank/DDBJ databases">
        <title>The complete genome of Planctomyces brasiliensis DSM 5305.</title>
        <authorList>
            <person name="Lucas S."/>
            <person name="Copeland A."/>
            <person name="Lapidus A."/>
            <person name="Bruce D."/>
            <person name="Goodwin L."/>
            <person name="Pitluck S."/>
            <person name="Kyrpides N."/>
            <person name="Mavromatis K."/>
            <person name="Pagani I."/>
            <person name="Ivanova N."/>
            <person name="Ovchinnikova G."/>
            <person name="Lu M."/>
            <person name="Detter J.C."/>
            <person name="Han C."/>
            <person name="Land M."/>
            <person name="Hauser L."/>
            <person name="Markowitz V."/>
            <person name="Cheng J.-F."/>
            <person name="Hugenholtz P."/>
            <person name="Woyke T."/>
            <person name="Wu D."/>
            <person name="Tindall B."/>
            <person name="Pomrenke H.G."/>
            <person name="Brambilla E."/>
            <person name="Klenk H.-P."/>
            <person name="Eisen J.A."/>
        </authorList>
    </citation>
    <scope>NUCLEOTIDE SEQUENCE [LARGE SCALE GENOMIC DNA]</scope>
    <source>
        <strain evidence="5">ATCC 49424 / DSM 5305 / JCM 21570 / NBRC 103401 / IFAM 1448</strain>
    </source>
</reference>
<protein>
    <submittedName>
        <fullName evidence="4">PDZ/DHR/GLGF domain protein</fullName>
    </submittedName>
</protein>
<dbReference type="PANTHER" id="PTHR22939:SF129">
    <property type="entry name" value="SERINE PROTEASE HTRA2, MITOCHONDRIAL"/>
    <property type="match status" value="1"/>
</dbReference>
<dbReference type="SMART" id="SM00228">
    <property type="entry name" value="PDZ"/>
    <property type="match status" value="1"/>
</dbReference>
<dbReference type="Pfam" id="PF13365">
    <property type="entry name" value="Trypsin_2"/>
    <property type="match status" value="1"/>
</dbReference>